<dbReference type="WBParaSite" id="ALUE_0001979701-mRNA-1">
    <property type="protein sequence ID" value="ALUE_0001979701-mRNA-1"/>
    <property type="gene ID" value="ALUE_0001979701"/>
</dbReference>
<reference evidence="2" key="1">
    <citation type="submission" date="2017-02" db="UniProtKB">
        <authorList>
            <consortium name="WormBaseParasite"/>
        </authorList>
    </citation>
    <scope>IDENTIFICATION</scope>
</reference>
<evidence type="ECO:0000313" key="2">
    <source>
        <dbReference type="WBParaSite" id="ALUE_0001979701-mRNA-1"/>
    </source>
</evidence>
<protein>
    <submittedName>
        <fullName evidence="2">Zasp-like motif domain-containing protein</fullName>
    </submittedName>
</protein>
<keyword evidence="1" id="KW-1185">Reference proteome</keyword>
<dbReference type="AlphaFoldDB" id="A0A0M3IM19"/>
<proteinExistence type="predicted"/>
<name>A0A0M3IM19_ASCLU</name>
<accession>A0A0M3IM19</accession>
<evidence type="ECO:0000313" key="1">
    <source>
        <dbReference type="Proteomes" id="UP000036681"/>
    </source>
</evidence>
<sequence length="87" mass="9897">MLPVQISRMGSEYGRHFSNINTRGSYLTQSRSSSAPLKGFFPEHHFHKWPTAAPHEYERSSITNSRIKQQLNNITSAKFDAESTRSG</sequence>
<dbReference type="Proteomes" id="UP000036681">
    <property type="component" value="Unplaced"/>
</dbReference>
<organism evidence="1 2">
    <name type="scientific">Ascaris lumbricoides</name>
    <name type="common">Giant roundworm</name>
    <dbReference type="NCBI Taxonomy" id="6252"/>
    <lineage>
        <taxon>Eukaryota</taxon>
        <taxon>Metazoa</taxon>
        <taxon>Ecdysozoa</taxon>
        <taxon>Nematoda</taxon>
        <taxon>Chromadorea</taxon>
        <taxon>Rhabditida</taxon>
        <taxon>Spirurina</taxon>
        <taxon>Ascaridomorpha</taxon>
        <taxon>Ascaridoidea</taxon>
        <taxon>Ascarididae</taxon>
        <taxon>Ascaris</taxon>
    </lineage>
</organism>